<feature type="compositionally biased region" description="Acidic residues" evidence="2">
    <location>
        <begin position="222"/>
        <end position="231"/>
    </location>
</feature>
<dbReference type="PROSITE" id="PS50157">
    <property type="entry name" value="ZINC_FINGER_C2H2_2"/>
    <property type="match status" value="1"/>
</dbReference>
<feature type="compositionally biased region" description="Low complexity" evidence="2">
    <location>
        <begin position="252"/>
        <end position="261"/>
    </location>
</feature>
<keyword evidence="5" id="KW-1185">Reference proteome</keyword>
<dbReference type="SMART" id="SM00355">
    <property type="entry name" value="ZnF_C2H2"/>
    <property type="match status" value="2"/>
</dbReference>
<keyword evidence="1" id="KW-0479">Metal-binding</keyword>
<dbReference type="InterPro" id="IPR013087">
    <property type="entry name" value="Znf_C2H2_type"/>
</dbReference>
<name>A0A8S3YJW3_9EUPU</name>
<feature type="region of interest" description="Disordered" evidence="2">
    <location>
        <begin position="249"/>
        <end position="277"/>
    </location>
</feature>
<dbReference type="EMBL" id="CAJHNH020000341">
    <property type="protein sequence ID" value="CAG5117064.1"/>
    <property type="molecule type" value="Genomic_DNA"/>
</dbReference>
<feature type="compositionally biased region" description="Polar residues" evidence="2">
    <location>
        <begin position="167"/>
        <end position="185"/>
    </location>
</feature>
<sequence length="407" mass="44694">MDYESSSKFISSLAKFLQSLCNGYVEFDNGVQVIGHLYLSVDTGKTIDYILNEKVCKTDENSVTFISNSFHAQPAEKPKPPGKRIAKDSDKPDTKNEEEPDGYSNVQTEPRSTNVGTMPSSRNVNQSSPLSHGAKRPYSPSHKQSQVKSGRVSPKHKKSKSEFLEHSGQSQISNPTSDNSISSAPSPADDVGPSHSAQLSDTPHTSQLSESYQQSFFHPDEENSLADDSEERDIKPTIDTDVTFIKEEFAPSSSCSQSGNQSHDRTHGEDSMYPYQSSNQVFPGGYAGFGASQRSGFSSAGSSHAFSLNSGQASKTEGDGLGDQSVSWNVDSYFYQSENITALSSDNTCDFCGKVFTTKMSCRDHRNAVHLQVSYPCEFCGKKFPYKRTKRRHESFCLAKFGQSSAR</sequence>
<feature type="compositionally biased region" description="Polar residues" evidence="2">
    <location>
        <begin position="104"/>
        <end position="130"/>
    </location>
</feature>
<keyword evidence="1" id="KW-0863">Zinc-finger</keyword>
<feature type="compositionally biased region" description="Polar residues" evidence="2">
    <location>
        <begin position="195"/>
        <end position="216"/>
    </location>
</feature>
<keyword evidence="1" id="KW-0862">Zinc</keyword>
<protein>
    <recommendedName>
        <fullName evidence="3">C2H2-type domain-containing protein</fullName>
    </recommendedName>
</protein>
<dbReference type="PROSITE" id="PS00028">
    <property type="entry name" value="ZINC_FINGER_C2H2_1"/>
    <property type="match status" value="1"/>
</dbReference>
<dbReference type="AlphaFoldDB" id="A0A8S3YJW3"/>
<feature type="compositionally biased region" description="Basic and acidic residues" evidence="2">
    <location>
        <begin position="74"/>
        <end position="97"/>
    </location>
</feature>
<dbReference type="Proteomes" id="UP000678393">
    <property type="component" value="Unassembled WGS sequence"/>
</dbReference>
<evidence type="ECO:0000256" key="2">
    <source>
        <dbReference type="SAM" id="MobiDB-lite"/>
    </source>
</evidence>
<evidence type="ECO:0000259" key="3">
    <source>
        <dbReference type="PROSITE" id="PS50157"/>
    </source>
</evidence>
<proteinExistence type="predicted"/>
<dbReference type="OrthoDB" id="6152405at2759"/>
<comment type="caution">
    <text evidence="4">The sequence shown here is derived from an EMBL/GenBank/DDBJ whole genome shotgun (WGS) entry which is preliminary data.</text>
</comment>
<evidence type="ECO:0000256" key="1">
    <source>
        <dbReference type="PROSITE-ProRule" id="PRU00042"/>
    </source>
</evidence>
<dbReference type="SUPFAM" id="SSF57667">
    <property type="entry name" value="beta-beta-alpha zinc fingers"/>
    <property type="match status" value="1"/>
</dbReference>
<feature type="domain" description="C2H2-type" evidence="3">
    <location>
        <begin position="347"/>
        <end position="370"/>
    </location>
</feature>
<dbReference type="Gene3D" id="3.30.160.60">
    <property type="entry name" value="Classic Zinc Finger"/>
    <property type="match status" value="1"/>
</dbReference>
<evidence type="ECO:0000313" key="5">
    <source>
        <dbReference type="Proteomes" id="UP000678393"/>
    </source>
</evidence>
<accession>A0A8S3YJW3</accession>
<organism evidence="4 5">
    <name type="scientific">Candidula unifasciata</name>
    <dbReference type="NCBI Taxonomy" id="100452"/>
    <lineage>
        <taxon>Eukaryota</taxon>
        <taxon>Metazoa</taxon>
        <taxon>Spiralia</taxon>
        <taxon>Lophotrochozoa</taxon>
        <taxon>Mollusca</taxon>
        <taxon>Gastropoda</taxon>
        <taxon>Heterobranchia</taxon>
        <taxon>Euthyneura</taxon>
        <taxon>Panpulmonata</taxon>
        <taxon>Eupulmonata</taxon>
        <taxon>Stylommatophora</taxon>
        <taxon>Helicina</taxon>
        <taxon>Helicoidea</taxon>
        <taxon>Geomitridae</taxon>
        <taxon>Candidula</taxon>
    </lineage>
</organism>
<reference evidence="4" key="1">
    <citation type="submission" date="2021-04" db="EMBL/GenBank/DDBJ databases">
        <authorList>
            <consortium name="Molecular Ecology Group"/>
        </authorList>
    </citation>
    <scope>NUCLEOTIDE SEQUENCE</scope>
</reference>
<evidence type="ECO:0000313" key="4">
    <source>
        <dbReference type="EMBL" id="CAG5117064.1"/>
    </source>
</evidence>
<dbReference type="InterPro" id="IPR036236">
    <property type="entry name" value="Znf_C2H2_sf"/>
</dbReference>
<gene>
    <name evidence="4" type="ORF">CUNI_LOCUS2622</name>
</gene>
<feature type="region of interest" description="Disordered" evidence="2">
    <location>
        <begin position="68"/>
        <end position="234"/>
    </location>
</feature>
<dbReference type="GO" id="GO:0008270">
    <property type="term" value="F:zinc ion binding"/>
    <property type="evidence" value="ECO:0007669"/>
    <property type="project" value="UniProtKB-KW"/>
</dbReference>